<feature type="non-terminal residue" evidence="1">
    <location>
        <position position="95"/>
    </location>
</feature>
<dbReference type="AlphaFoldDB" id="A0AAV4PYK3"/>
<reference evidence="1 2" key="1">
    <citation type="submission" date="2021-06" db="EMBL/GenBank/DDBJ databases">
        <title>Caerostris extrusa draft genome.</title>
        <authorList>
            <person name="Kono N."/>
            <person name="Arakawa K."/>
        </authorList>
    </citation>
    <scope>NUCLEOTIDE SEQUENCE [LARGE SCALE GENOMIC DNA]</scope>
</reference>
<gene>
    <name evidence="1" type="ORF">CEXT_706691</name>
</gene>
<dbReference type="EMBL" id="BPLR01005235">
    <property type="protein sequence ID" value="GIY00860.1"/>
    <property type="molecule type" value="Genomic_DNA"/>
</dbReference>
<evidence type="ECO:0000313" key="1">
    <source>
        <dbReference type="EMBL" id="GIY00860.1"/>
    </source>
</evidence>
<accession>A0AAV4PYK3</accession>
<comment type="caution">
    <text evidence="1">The sequence shown here is derived from an EMBL/GenBank/DDBJ whole genome shotgun (WGS) entry which is preliminary data.</text>
</comment>
<protein>
    <submittedName>
        <fullName evidence="1">Uncharacterized protein</fullName>
    </submittedName>
</protein>
<organism evidence="1 2">
    <name type="scientific">Caerostris extrusa</name>
    <name type="common">Bark spider</name>
    <name type="synonym">Caerostris bankana</name>
    <dbReference type="NCBI Taxonomy" id="172846"/>
    <lineage>
        <taxon>Eukaryota</taxon>
        <taxon>Metazoa</taxon>
        <taxon>Ecdysozoa</taxon>
        <taxon>Arthropoda</taxon>
        <taxon>Chelicerata</taxon>
        <taxon>Arachnida</taxon>
        <taxon>Araneae</taxon>
        <taxon>Araneomorphae</taxon>
        <taxon>Entelegynae</taxon>
        <taxon>Araneoidea</taxon>
        <taxon>Araneidae</taxon>
        <taxon>Caerostris</taxon>
    </lineage>
</organism>
<dbReference type="Proteomes" id="UP001054945">
    <property type="component" value="Unassembled WGS sequence"/>
</dbReference>
<sequence>MTREGKDCSNATCANRTRQRSETGVFCLHLAAHLGPFKTNRRTIELEEIYGGRTRCWFMQMLFDKCISARDNELRSLGRLFVKMAATTTGSTRMD</sequence>
<proteinExistence type="predicted"/>
<name>A0AAV4PYK3_CAEEX</name>
<evidence type="ECO:0000313" key="2">
    <source>
        <dbReference type="Proteomes" id="UP001054945"/>
    </source>
</evidence>
<keyword evidence="2" id="KW-1185">Reference proteome</keyword>